<organism evidence="2 3">
    <name type="scientific">Rhizobium grahamii</name>
    <dbReference type="NCBI Taxonomy" id="1120045"/>
    <lineage>
        <taxon>Bacteria</taxon>
        <taxon>Pseudomonadati</taxon>
        <taxon>Pseudomonadota</taxon>
        <taxon>Alphaproteobacteria</taxon>
        <taxon>Hyphomicrobiales</taxon>
        <taxon>Rhizobiaceae</taxon>
        <taxon>Rhizobium/Agrobacterium group</taxon>
        <taxon>Rhizobium</taxon>
    </lineage>
</organism>
<evidence type="ECO:0000313" key="3">
    <source>
        <dbReference type="Proteomes" id="UP000254939"/>
    </source>
</evidence>
<dbReference type="OrthoDB" id="8399063at2"/>
<dbReference type="Proteomes" id="UP000254939">
    <property type="component" value="Unassembled WGS sequence"/>
</dbReference>
<gene>
    <name evidence="2" type="ORF">B5K06_16495</name>
</gene>
<comment type="caution">
    <text evidence="2">The sequence shown here is derived from an EMBL/GenBank/DDBJ whole genome shotgun (WGS) entry which is preliminary data.</text>
</comment>
<dbReference type="EMBL" id="NAAC01000016">
    <property type="protein sequence ID" value="RDJ10624.1"/>
    <property type="molecule type" value="Genomic_DNA"/>
</dbReference>
<dbReference type="AlphaFoldDB" id="A0A370KNY1"/>
<feature type="signal peptide" evidence="1">
    <location>
        <begin position="1"/>
        <end position="21"/>
    </location>
</feature>
<proteinExistence type="predicted"/>
<keyword evidence="1" id="KW-0732">Signal</keyword>
<name>A0A370KNY1_9HYPH</name>
<reference evidence="2 3" key="1">
    <citation type="submission" date="2017-03" db="EMBL/GenBank/DDBJ databases">
        <title>Genome analysis of Rhizobial strains effectives or ineffectives for nitrogen fixation isolated from bean seeds.</title>
        <authorList>
            <person name="Peralta H."/>
            <person name="Aguilar-Vera A."/>
            <person name="Mora Y."/>
            <person name="Vargas-Lagunas C."/>
            <person name="Girard L."/>
            <person name="Mora J."/>
        </authorList>
    </citation>
    <scope>NUCLEOTIDE SEQUENCE [LARGE SCALE GENOMIC DNA]</scope>
    <source>
        <strain evidence="2 3">CCGM3</strain>
    </source>
</reference>
<sequence>MRKLVIVLGIAVSTIPTAVPAAAQQTRQEHRRMNWSENLPAYVRTYHGKRLSILSYRTAHETGAHPSPGDAQHVKAIRDAACQNKWLVDQLKAKKLTPNDIEWVMRARNGNMVFYVE</sequence>
<dbReference type="RefSeq" id="WP_114713767.1">
    <property type="nucleotide sequence ID" value="NZ_KZ857259.1"/>
</dbReference>
<protein>
    <submittedName>
        <fullName evidence="2">Uncharacterized protein</fullName>
    </submittedName>
</protein>
<evidence type="ECO:0000313" key="2">
    <source>
        <dbReference type="EMBL" id="RDJ10624.1"/>
    </source>
</evidence>
<accession>A0A370KNY1</accession>
<evidence type="ECO:0000256" key="1">
    <source>
        <dbReference type="SAM" id="SignalP"/>
    </source>
</evidence>
<feature type="chain" id="PRO_5016818570" evidence="1">
    <location>
        <begin position="22"/>
        <end position="117"/>
    </location>
</feature>